<dbReference type="KEGG" id="pseg:D3H65_24700"/>
<comment type="similarity">
    <text evidence="2">Belongs to the outer membrane factor (OMF) (TC 1.B.17) family.</text>
</comment>
<comment type="subcellular location">
    <subcellularLocation>
        <location evidence="1">Cell outer membrane</location>
    </subcellularLocation>
</comment>
<dbReference type="InterPro" id="IPR003423">
    <property type="entry name" value="OMP_efflux"/>
</dbReference>
<dbReference type="AlphaFoldDB" id="A0A3B7MUT1"/>
<dbReference type="PANTHER" id="PTHR30026">
    <property type="entry name" value="OUTER MEMBRANE PROTEIN TOLC"/>
    <property type="match status" value="1"/>
</dbReference>
<evidence type="ECO:0000256" key="3">
    <source>
        <dbReference type="ARBA" id="ARBA00022448"/>
    </source>
</evidence>
<evidence type="ECO:0000256" key="5">
    <source>
        <dbReference type="ARBA" id="ARBA00022692"/>
    </source>
</evidence>
<evidence type="ECO:0000256" key="7">
    <source>
        <dbReference type="ARBA" id="ARBA00023237"/>
    </source>
</evidence>
<keyword evidence="6" id="KW-0472">Membrane</keyword>
<keyword evidence="9" id="KW-1185">Reference proteome</keyword>
<organism evidence="8 9">
    <name type="scientific">Paraflavitalea soli</name>
    <dbReference type="NCBI Taxonomy" id="2315862"/>
    <lineage>
        <taxon>Bacteria</taxon>
        <taxon>Pseudomonadati</taxon>
        <taxon>Bacteroidota</taxon>
        <taxon>Chitinophagia</taxon>
        <taxon>Chitinophagales</taxon>
        <taxon>Chitinophagaceae</taxon>
        <taxon>Paraflavitalea</taxon>
    </lineage>
</organism>
<evidence type="ECO:0000256" key="4">
    <source>
        <dbReference type="ARBA" id="ARBA00022452"/>
    </source>
</evidence>
<dbReference type="Proteomes" id="UP000263900">
    <property type="component" value="Chromosome"/>
</dbReference>
<evidence type="ECO:0000256" key="1">
    <source>
        <dbReference type="ARBA" id="ARBA00004442"/>
    </source>
</evidence>
<dbReference type="InterPro" id="IPR051906">
    <property type="entry name" value="TolC-like"/>
</dbReference>
<evidence type="ECO:0000256" key="6">
    <source>
        <dbReference type="ARBA" id="ARBA00023136"/>
    </source>
</evidence>
<gene>
    <name evidence="8" type="ORF">D3H65_24700</name>
</gene>
<evidence type="ECO:0000256" key="2">
    <source>
        <dbReference type="ARBA" id="ARBA00007613"/>
    </source>
</evidence>
<dbReference type="EMBL" id="CP032157">
    <property type="protein sequence ID" value="AXY76989.1"/>
    <property type="molecule type" value="Genomic_DNA"/>
</dbReference>
<sequence>MNNKKKIVYTLLLSAGFLLFRVHTIAQSLSLSLPDAVSLAIKNNRSLKVSALDIDKAGEDIRIARSLALPAASLGGQYLHYFTLPAFFGFGENGGGDKVPYSRMGGRDQFAATLSVAYPIYNPLARPALKEAQLNQHVRRTTQKFNEVDVAAAVKQIYLGMLVINERLQLQYESLQRNEKALQDARSLLAQGRGLRVDTLRAYTSVKNLQPDILKLNYALQVGKQQLVTLIGIDSVQDVQLTDSLALAKDEQIPVAEVVYEEAKTQRPDLQILAINQQISDQLVLQAKAQRLPVVSLVGQYQVQSQAKGANFFDAYWPSASFAGAQVVLPLFTGYKNRARISQAKINKDQSVVRLTDAQQKLKTEVAQVIANLNETFERMKTQVQVKETAKLSYDIIQYRYSKGVASRLELTDAELALTTAQLNYLEAVFEYLSARIELDRTRGRN</sequence>
<dbReference type="GO" id="GO:1990281">
    <property type="term" value="C:efflux pump complex"/>
    <property type="evidence" value="ECO:0007669"/>
    <property type="project" value="TreeGrafter"/>
</dbReference>
<dbReference type="Gene3D" id="1.20.1600.10">
    <property type="entry name" value="Outer membrane efflux proteins (OEP)"/>
    <property type="match status" value="1"/>
</dbReference>
<protein>
    <submittedName>
        <fullName evidence="8">TolC family protein</fullName>
    </submittedName>
</protein>
<dbReference type="GO" id="GO:0015288">
    <property type="term" value="F:porin activity"/>
    <property type="evidence" value="ECO:0007669"/>
    <property type="project" value="TreeGrafter"/>
</dbReference>
<name>A0A3B7MUT1_9BACT</name>
<dbReference type="SUPFAM" id="SSF56954">
    <property type="entry name" value="Outer membrane efflux proteins (OEP)"/>
    <property type="match status" value="1"/>
</dbReference>
<evidence type="ECO:0000313" key="9">
    <source>
        <dbReference type="Proteomes" id="UP000263900"/>
    </source>
</evidence>
<dbReference type="GO" id="GO:0009279">
    <property type="term" value="C:cell outer membrane"/>
    <property type="evidence" value="ECO:0007669"/>
    <property type="project" value="UniProtKB-SubCell"/>
</dbReference>
<dbReference type="Pfam" id="PF02321">
    <property type="entry name" value="OEP"/>
    <property type="match status" value="2"/>
</dbReference>
<keyword evidence="5" id="KW-0812">Transmembrane</keyword>
<proteinExistence type="inferred from homology"/>
<dbReference type="RefSeq" id="WP_119052865.1">
    <property type="nucleotide sequence ID" value="NZ_CP032157.1"/>
</dbReference>
<dbReference type="OrthoDB" id="367883at2"/>
<dbReference type="PANTHER" id="PTHR30026:SF20">
    <property type="entry name" value="OUTER MEMBRANE PROTEIN TOLC"/>
    <property type="match status" value="1"/>
</dbReference>
<dbReference type="GO" id="GO:0015562">
    <property type="term" value="F:efflux transmembrane transporter activity"/>
    <property type="evidence" value="ECO:0007669"/>
    <property type="project" value="InterPro"/>
</dbReference>
<keyword evidence="3" id="KW-0813">Transport</keyword>
<accession>A0A3B7MUT1</accession>
<keyword evidence="7" id="KW-0998">Cell outer membrane</keyword>
<reference evidence="8 9" key="1">
    <citation type="submission" date="2018-09" db="EMBL/GenBank/DDBJ databases">
        <title>Genome sequencing of strain 6GH32-13.</title>
        <authorList>
            <person name="Weon H.-Y."/>
            <person name="Heo J."/>
            <person name="Kwon S.-W."/>
        </authorList>
    </citation>
    <scope>NUCLEOTIDE SEQUENCE [LARGE SCALE GENOMIC DNA]</scope>
    <source>
        <strain evidence="8 9">5GH32-13</strain>
    </source>
</reference>
<evidence type="ECO:0000313" key="8">
    <source>
        <dbReference type="EMBL" id="AXY76989.1"/>
    </source>
</evidence>
<keyword evidence="4" id="KW-1134">Transmembrane beta strand</keyword>